<dbReference type="CDD" id="cd05236">
    <property type="entry name" value="FAR-N_SDR_e"/>
    <property type="match status" value="1"/>
</dbReference>
<keyword evidence="4" id="KW-0472">Membrane</keyword>
<feature type="domain" description="Thioester reductase (TE)" evidence="6">
    <location>
        <begin position="33"/>
        <end position="307"/>
    </location>
</feature>
<keyword evidence="4" id="KW-0812">Transmembrane</keyword>
<feature type="transmembrane region" description="Helical" evidence="4">
    <location>
        <begin position="371"/>
        <end position="395"/>
    </location>
</feature>
<keyword evidence="4" id="KW-0521">NADP</keyword>
<dbReference type="GeneID" id="100648580"/>
<dbReference type="CDD" id="cd09071">
    <property type="entry name" value="FAR_C"/>
    <property type="match status" value="1"/>
</dbReference>
<feature type="domain" description="Fatty acyl-CoA reductase C-terminal" evidence="5">
    <location>
        <begin position="382"/>
        <end position="464"/>
    </location>
</feature>
<keyword evidence="4" id="KW-1133">Transmembrane helix</keyword>
<comment type="function">
    <text evidence="4">Catalyzes the reduction of fatty acyl-CoA to fatty alcohols.</text>
</comment>
<dbReference type="OrthoDB" id="429813at2759"/>
<dbReference type="InterPro" id="IPR036291">
    <property type="entry name" value="NAD(P)-bd_dom_sf"/>
</dbReference>
<evidence type="ECO:0000256" key="3">
    <source>
        <dbReference type="ARBA" id="ARBA00023098"/>
    </source>
</evidence>
<dbReference type="InterPro" id="IPR033640">
    <property type="entry name" value="FAR_C"/>
</dbReference>
<keyword evidence="3 4" id="KW-0443">Lipid metabolism</keyword>
<comment type="catalytic activity">
    <reaction evidence="4">
        <text>a long-chain fatty acyl-CoA + 2 NADPH + 2 H(+) = a long-chain primary fatty alcohol + 2 NADP(+) + CoA</text>
        <dbReference type="Rhea" id="RHEA:52716"/>
        <dbReference type="ChEBI" id="CHEBI:15378"/>
        <dbReference type="ChEBI" id="CHEBI:57287"/>
        <dbReference type="ChEBI" id="CHEBI:57783"/>
        <dbReference type="ChEBI" id="CHEBI:58349"/>
        <dbReference type="ChEBI" id="CHEBI:77396"/>
        <dbReference type="ChEBI" id="CHEBI:83139"/>
        <dbReference type="EC" id="1.2.1.84"/>
    </reaction>
</comment>
<evidence type="ECO:0000259" key="5">
    <source>
        <dbReference type="Pfam" id="PF03015"/>
    </source>
</evidence>
<dbReference type="GO" id="GO:0005777">
    <property type="term" value="C:peroxisome"/>
    <property type="evidence" value="ECO:0007669"/>
    <property type="project" value="TreeGrafter"/>
</dbReference>
<dbReference type="RefSeq" id="XP_012173522.2">
    <property type="nucleotide sequence ID" value="XM_012318132.3"/>
</dbReference>
<keyword evidence="4" id="KW-0560">Oxidoreductase</keyword>
<evidence type="ECO:0000313" key="7">
    <source>
        <dbReference type="Proteomes" id="UP000835206"/>
    </source>
</evidence>
<dbReference type="Proteomes" id="UP000835206">
    <property type="component" value="Chromosome 17"/>
</dbReference>
<dbReference type="EC" id="1.2.1.84" evidence="4"/>
<evidence type="ECO:0000256" key="2">
    <source>
        <dbReference type="ARBA" id="ARBA00022516"/>
    </source>
</evidence>
<reference evidence="8" key="1">
    <citation type="submission" date="2025-08" db="UniProtKB">
        <authorList>
            <consortium name="RefSeq"/>
        </authorList>
    </citation>
    <scope>IDENTIFICATION</scope>
</reference>
<organism evidence="7 8">
    <name type="scientific">Bombus terrestris</name>
    <name type="common">Buff-tailed bumblebee</name>
    <name type="synonym">Apis terrestris</name>
    <dbReference type="NCBI Taxonomy" id="30195"/>
    <lineage>
        <taxon>Eukaryota</taxon>
        <taxon>Metazoa</taxon>
        <taxon>Ecdysozoa</taxon>
        <taxon>Arthropoda</taxon>
        <taxon>Hexapoda</taxon>
        <taxon>Insecta</taxon>
        <taxon>Pterygota</taxon>
        <taxon>Neoptera</taxon>
        <taxon>Endopterygota</taxon>
        <taxon>Hymenoptera</taxon>
        <taxon>Apocrita</taxon>
        <taxon>Aculeata</taxon>
        <taxon>Apoidea</taxon>
        <taxon>Anthophila</taxon>
        <taxon>Apidae</taxon>
        <taxon>Bombus</taxon>
        <taxon>Bombus</taxon>
    </lineage>
</organism>
<dbReference type="InterPro" id="IPR026055">
    <property type="entry name" value="FAR"/>
</dbReference>
<keyword evidence="2 4" id="KW-0444">Lipid biosynthesis</keyword>
<dbReference type="AlphaFoldDB" id="A0A9B2JQ16"/>
<gene>
    <name evidence="8" type="primary">LOC100648580</name>
</gene>
<accession>A0A9B2JQ16</accession>
<dbReference type="Gene3D" id="3.40.50.720">
    <property type="entry name" value="NAD(P)-binding Rossmann-like Domain"/>
    <property type="match status" value="1"/>
</dbReference>
<dbReference type="InterPro" id="IPR013120">
    <property type="entry name" value="FAR_NAD-bd"/>
</dbReference>
<dbReference type="Pfam" id="PF03015">
    <property type="entry name" value="Sterile"/>
    <property type="match status" value="1"/>
</dbReference>
<evidence type="ECO:0000256" key="4">
    <source>
        <dbReference type="RuleBase" id="RU363097"/>
    </source>
</evidence>
<evidence type="ECO:0000313" key="8">
    <source>
        <dbReference type="RefSeq" id="XP_012173522.2"/>
    </source>
</evidence>
<feature type="transmembrane region" description="Helical" evidence="4">
    <location>
        <begin position="489"/>
        <end position="517"/>
    </location>
</feature>
<dbReference type="PANTHER" id="PTHR11011:SF60">
    <property type="entry name" value="FATTY ACYL-COA REDUCTASE-RELATED"/>
    <property type="match status" value="1"/>
</dbReference>
<evidence type="ECO:0000256" key="1">
    <source>
        <dbReference type="ARBA" id="ARBA00005928"/>
    </source>
</evidence>
<keyword evidence="7" id="KW-1185">Reference proteome</keyword>
<dbReference type="GO" id="GO:0102965">
    <property type="term" value="F:alcohol-forming long-chain fatty acyl-CoA reductase activity"/>
    <property type="evidence" value="ECO:0007669"/>
    <property type="project" value="UniProtKB-EC"/>
</dbReference>
<proteinExistence type="inferred from homology"/>
<dbReference type="Pfam" id="PF07993">
    <property type="entry name" value="NAD_binding_4"/>
    <property type="match status" value="1"/>
</dbReference>
<dbReference type="KEGG" id="bter:100648580"/>
<dbReference type="SUPFAM" id="SSF51735">
    <property type="entry name" value="NAD(P)-binding Rossmann-fold domains"/>
    <property type="match status" value="1"/>
</dbReference>
<protein>
    <recommendedName>
        <fullName evidence="4">Fatty acyl-CoA reductase</fullName>
        <ecNumber evidence="4">1.2.1.84</ecNumber>
    </recommendedName>
</protein>
<comment type="similarity">
    <text evidence="1 4">Belongs to the fatty acyl-CoA reductase family.</text>
</comment>
<sequence>MIKQEGNRQLRSEEKKNCESQIRRFYAGKQILLTGCTGYLGIIILEKILRTCTEISKIYLMIREKKNMGVKERLEKCFANNIFDTLRESNPNFMEKVQPIYGDLQESDLGLSPEDRRRLLENVNIIIHNASDVRFDAKPSCIFRINVIGTQKLLELATECSHLEIFAYISTAYSNPYNIIVEEKFYPPPADMKLIKDVIKVDEETKTGLSEASMRDIAGSWINLYPFSKATAEDIVKTFGIRESLPCIVYRPSIIIGAYNEPIVGWIGNRNGPILTARAVRAGFINVLEADINSYSLDLIPVDMTANGLLAAIWDYVTNRESSEPRVYNFANSDWNPVNNSLLTEVTLENAHKYPSPEMIRYPFLLYINNFYIFTFLFTLLNLIPGLLADAYLVFRRKKPMFMRLIRKVIINYTDGKKFLIPDRVIRTDNTKKILARMGATDLKEFRFDLSTVNWSSCISQNYVMLRKLLNEPTQPTPATMKKYRYLMILHYVVVSLVVLVSFYFLYSIACNIFSFIG</sequence>
<dbReference type="GO" id="GO:0035336">
    <property type="term" value="P:long-chain fatty-acyl-CoA metabolic process"/>
    <property type="evidence" value="ECO:0007669"/>
    <property type="project" value="TreeGrafter"/>
</dbReference>
<evidence type="ECO:0000259" key="6">
    <source>
        <dbReference type="Pfam" id="PF07993"/>
    </source>
</evidence>
<dbReference type="PANTHER" id="PTHR11011">
    <property type="entry name" value="MALE STERILITY PROTEIN 2-RELATED"/>
    <property type="match status" value="1"/>
</dbReference>
<dbReference type="GO" id="GO:0080019">
    <property type="term" value="F:alcohol-forming very long-chain fatty acyl-CoA reductase activity"/>
    <property type="evidence" value="ECO:0007669"/>
    <property type="project" value="InterPro"/>
</dbReference>
<name>A0A9B2JQ16_BOMTE</name>